<sequence>MMPGPTDVDYDQIVRDSTDQLRTKRTDRPEAELRAAVEEELATRRDATVQDYLLVLTVRAARKRLRAERKAD</sequence>
<reference evidence="2 4" key="2">
    <citation type="submission" date="2018-08" db="EMBL/GenBank/DDBJ databases">
        <title>Genome Sequence of Clavibacter michiganensis Subspecies type strains, and the Atypical Peach-Colored Strains Isolated from Tomato.</title>
        <authorList>
            <person name="Osdaghi E."/>
            <person name="Portier P."/>
            <person name="Briand M."/>
            <person name="Jacques M.-A."/>
        </authorList>
    </citation>
    <scope>NUCLEOTIDE SEQUENCE [LARGE SCALE GENOMIC DNA]</scope>
    <source>
        <strain evidence="2 4">CFBP 6488</strain>
    </source>
</reference>
<dbReference type="AlphaFoldDB" id="A0A0D5CME3"/>
<dbReference type="NCBIfam" id="NF046112">
    <property type="entry name" value="MSMEG_6209_Nter"/>
    <property type="match status" value="1"/>
</dbReference>
<protein>
    <recommendedName>
        <fullName evidence="5">DUF3562 domain-containing protein</fullName>
    </recommendedName>
</protein>
<dbReference type="EMBL" id="QWEA01000019">
    <property type="protein sequence ID" value="RIJ44795.1"/>
    <property type="molecule type" value="Genomic_DNA"/>
</dbReference>
<proteinExistence type="predicted"/>
<evidence type="ECO:0000313" key="2">
    <source>
        <dbReference type="EMBL" id="RIJ44795.1"/>
    </source>
</evidence>
<geneLocation type="plasmid" evidence="1 3">
    <name>pCI3</name>
</geneLocation>
<dbReference type="Proteomes" id="UP000266634">
    <property type="component" value="Unassembled WGS sequence"/>
</dbReference>
<dbReference type="HOGENOM" id="CLU_2715135_0_0_11"/>
<evidence type="ECO:0000313" key="4">
    <source>
        <dbReference type="Proteomes" id="UP000266634"/>
    </source>
</evidence>
<dbReference type="KEGG" id="cmh:VO01_16170"/>
<dbReference type="EMBL" id="CP011046">
    <property type="protein sequence ID" value="AJW80763.1"/>
    <property type="molecule type" value="Genomic_DNA"/>
</dbReference>
<evidence type="ECO:0000313" key="3">
    <source>
        <dbReference type="Proteomes" id="UP000032604"/>
    </source>
</evidence>
<reference evidence="1 3" key="1">
    <citation type="journal article" date="2015" name="Genome Announc.">
        <title>Complete Genome Sequence of Clavibacter michiganensis subsp. insidiosus R1-1 Using PacBio Single-Molecule Real-Time Technology.</title>
        <authorList>
            <person name="Lu Y."/>
            <person name="Samac D.A."/>
            <person name="Glazebrook J."/>
            <person name="Ishimaru C.A."/>
        </authorList>
    </citation>
    <scope>NUCLEOTIDE SEQUENCE [LARGE SCALE GENOMIC DNA]</scope>
    <source>
        <strain evidence="1 3">R1-1</strain>
        <plasmid evidence="1 3">pCI3</plasmid>
    </source>
</reference>
<keyword evidence="1" id="KW-0614">Plasmid</keyword>
<evidence type="ECO:0008006" key="5">
    <source>
        <dbReference type="Google" id="ProtNLM"/>
    </source>
</evidence>
<evidence type="ECO:0000313" key="1">
    <source>
        <dbReference type="EMBL" id="AJW80763.1"/>
    </source>
</evidence>
<gene>
    <name evidence="2" type="ORF">DZF93_01480</name>
    <name evidence="1" type="ORF">VO01_16170</name>
</gene>
<name>A0A0D5CME3_9MICO</name>
<accession>A0A0D5CME3</accession>
<organism evidence="1 3">
    <name type="scientific">Clavibacter michiganensis subsp. insidiosus</name>
    <dbReference type="NCBI Taxonomy" id="33014"/>
    <lineage>
        <taxon>Bacteria</taxon>
        <taxon>Bacillati</taxon>
        <taxon>Actinomycetota</taxon>
        <taxon>Actinomycetes</taxon>
        <taxon>Micrococcales</taxon>
        <taxon>Microbacteriaceae</taxon>
        <taxon>Clavibacter</taxon>
    </lineage>
</organism>
<dbReference type="Proteomes" id="UP000032604">
    <property type="component" value="Plasmid pCI3"/>
</dbReference>
<dbReference type="PATRIC" id="fig|33014.5.peg.3373"/>